<protein>
    <recommendedName>
        <fullName evidence="8">Probable membrane transporter protein</fullName>
    </recommendedName>
</protein>
<accession>A0A420WRK6</accession>
<dbReference type="EMBL" id="RBIG01000001">
    <property type="protein sequence ID" value="RKQ73619.1"/>
    <property type="molecule type" value="Genomic_DNA"/>
</dbReference>
<feature type="transmembrane region" description="Helical" evidence="8">
    <location>
        <begin position="104"/>
        <end position="123"/>
    </location>
</feature>
<name>A0A420WRK6_9PROT</name>
<evidence type="ECO:0000256" key="6">
    <source>
        <dbReference type="ARBA" id="ARBA00022989"/>
    </source>
</evidence>
<dbReference type="PANTHER" id="PTHR30269">
    <property type="entry name" value="TRANSMEMBRANE PROTEIN YFCA"/>
    <property type="match status" value="1"/>
</dbReference>
<dbReference type="PANTHER" id="PTHR30269:SF37">
    <property type="entry name" value="MEMBRANE TRANSPORTER PROTEIN"/>
    <property type="match status" value="1"/>
</dbReference>
<evidence type="ECO:0000256" key="1">
    <source>
        <dbReference type="ARBA" id="ARBA00004651"/>
    </source>
</evidence>
<evidence type="ECO:0000313" key="9">
    <source>
        <dbReference type="EMBL" id="RKQ73619.1"/>
    </source>
</evidence>
<keyword evidence="6 8" id="KW-1133">Transmembrane helix</keyword>
<evidence type="ECO:0000256" key="7">
    <source>
        <dbReference type="ARBA" id="ARBA00023136"/>
    </source>
</evidence>
<feature type="transmembrane region" description="Helical" evidence="8">
    <location>
        <begin position="199"/>
        <end position="220"/>
    </location>
</feature>
<dbReference type="InterPro" id="IPR002781">
    <property type="entry name" value="TM_pro_TauE-like"/>
</dbReference>
<feature type="transmembrane region" description="Helical" evidence="8">
    <location>
        <begin position="44"/>
        <end position="66"/>
    </location>
</feature>
<keyword evidence="5 8" id="KW-0812">Transmembrane</keyword>
<feature type="transmembrane region" description="Helical" evidence="8">
    <location>
        <begin position="171"/>
        <end position="190"/>
    </location>
</feature>
<comment type="subcellular location">
    <subcellularLocation>
        <location evidence="1 8">Cell membrane</location>
        <topology evidence="1 8">Multi-pass membrane protein</topology>
    </subcellularLocation>
</comment>
<dbReference type="AlphaFoldDB" id="A0A420WRK6"/>
<feature type="transmembrane region" description="Helical" evidence="8">
    <location>
        <begin position="78"/>
        <end position="98"/>
    </location>
</feature>
<gene>
    <name evidence="9" type="ORF">BCL74_1408</name>
</gene>
<comment type="similarity">
    <text evidence="2 8">Belongs to the 4-toluene sulfonate uptake permease (TSUP) (TC 2.A.102) family.</text>
</comment>
<proteinExistence type="inferred from homology"/>
<evidence type="ECO:0000256" key="4">
    <source>
        <dbReference type="ARBA" id="ARBA00022475"/>
    </source>
</evidence>
<comment type="caution">
    <text evidence="9">The sequence shown here is derived from an EMBL/GenBank/DDBJ whole genome shotgun (WGS) entry which is preliminary data.</text>
</comment>
<dbReference type="Pfam" id="PF01925">
    <property type="entry name" value="TauE"/>
    <property type="match status" value="1"/>
</dbReference>
<evidence type="ECO:0000256" key="3">
    <source>
        <dbReference type="ARBA" id="ARBA00022448"/>
    </source>
</evidence>
<evidence type="ECO:0000313" key="10">
    <source>
        <dbReference type="Proteomes" id="UP000277424"/>
    </source>
</evidence>
<evidence type="ECO:0000256" key="8">
    <source>
        <dbReference type="RuleBase" id="RU363041"/>
    </source>
</evidence>
<evidence type="ECO:0000256" key="5">
    <source>
        <dbReference type="ARBA" id="ARBA00022692"/>
    </source>
</evidence>
<feature type="transmembrane region" description="Helical" evidence="8">
    <location>
        <begin position="135"/>
        <end position="159"/>
    </location>
</feature>
<feature type="transmembrane region" description="Helical" evidence="8">
    <location>
        <begin position="226"/>
        <end position="245"/>
    </location>
</feature>
<sequence>MPIPDDLTVAAYGFAFVLILAASFLRAFTGFGFALLAVPGLILLMPPVAAVPIAMLLQLGAAAAMVPSTRKEMDWRSLRLLLPGGLLLTPVGALTLAIVDPTLLKLAICAIVMVIALALWRGFRLKKAPGPVGSFLAGASAGFLGGLAAIPGPPVILFYLSAPGNHASTRASLNGFFLILNILAVGTLALKGAFDLHAIVWAATLGPAMLLGSWLGSAGFRRADPALFRTVAVGLLFVTGAAGIASSF</sequence>
<evidence type="ECO:0000256" key="2">
    <source>
        <dbReference type="ARBA" id="ARBA00009142"/>
    </source>
</evidence>
<keyword evidence="3" id="KW-0813">Transport</keyword>
<organism evidence="9 10">
    <name type="scientific">Oceanibaculum indicum</name>
    <dbReference type="NCBI Taxonomy" id="526216"/>
    <lineage>
        <taxon>Bacteria</taxon>
        <taxon>Pseudomonadati</taxon>
        <taxon>Pseudomonadota</taxon>
        <taxon>Alphaproteobacteria</taxon>
        <taxon>Rhodospirillales</taxon>
        <taxon>Oceanibaculaceae</taxon>
        <taxon>Oceanibaculum</taxon>
    </lineage>
</organism>
<reference evidence="9 10" key="1">
    <citation type="submission" date="2018-10" db="EMBL/GenBank/DDBJ databases">
        <title>Comparative analysis of microorganisms from saline springs in Andes Mountain Range, Colombia.</title>
        <authorList>
            <person name="Rubin E."/>
        </authorList>
    </citation>
    <scope>NUCLEOTIDE SEQUENCE [LARGE SCALE GENOMIC DNA]</scope>
    <source>
        <strain evidence="9 10">USBA 36</strain>
    </source>
</reference>
<keyword evidence="7 8" id="KW-0472">Membrane</keyword>
<dbReference type="RefSeq" id="WP_183077886.1">
    <property type="nucleotide sequence ID" value="NZ_RBIG01000001.1"/>
</dbReference>
<dbReference type="InterPro" id="IPR052017">
    <property type="entry name" value="TSUP"/>
</dbReference>
<dbReference type="GO" id="GO:0005886">
    <property type="term" value="C:plasma membrane"/>
    <property type="evidence" value="ECO:0007669"/>
    <property type="project" value="UniProtKB-SubCell"/>
</dbReference>
<feature type="transmembrane region" description="Helical" evidence="8">
    <location>
        <begin position="12"/>
        <end position="38"/>
    </location>
</feature>
<keyword evidence="4 8" id="KW-1003">Cell membrane</keyword>
<dbReference type="Proteomes" id="UP000277424">
    <property type="component" value="Unassembled WGS sequence"/>
</dbReference>